<evidence type="ECO:0000313" key="4">
    <source>
        <dbReference type="Ensembl" id="ENSCAFP00845010841.1"/>
    </source>
</evidence>
<protein>
    <recommendedName>
        <fullName evidence="3">C2 domain-containing protein</fullName>
    </recommendedName>
</protein>
<dbReference type="PANTHER" id="PTHR10857:SF2">
    <property type="entry name" value="COPINE-1"/>
    <property type="match status" value="1"/>
</dbReference>
<dbReference type="OrthoDB" id="5855668at2759"/>
<accession>A0A8I3N543</accession>
<dbReference type="InterPro" id="IPR000008">
    <property type="entry name" value="C2_dom"/>
</dbReference>
<evidence type="ECO:0000259" key="3">
    <source>
        <dbReference type="PROSITE" id="PS50004"/>
    </source>
</evidence>
<dbReference type="InterPro" id="IPR010734">
    <property type="entry name" value="Copine_C"/>
</dbReference>
<dbReference type="InterPro" id="IPR045052">
    <property type="entry name" value="Copine"/>
</dbReference>
<dbReference type="InterPro" id="IPR002035">
    <property type="entry name" value="VWF_A"/>
</dbReference>
<dbReference type="Pfam" id="PF00168">
    <property type="entry name" value="C2"/>
    <property type="match status" value="1"/>
</dbReference>
<proteinExistence type="inferred from homology"/>
<evidence type="ECO:0000256" key="2">
    <source>
        <dbReference type="ARBA" id="ARBA00022737"/>
    </source>
</evidence>
<dbReference type="SMART" id="SM00327">
    <property type="entry name" value="VWA"/>
    <property type="match status" value="1"/>
</dbReference>
<keyword evidence="5" id="KW-1185">Reference proteome</keyword>
<reference evidence="4" key="1">
    <citation type="submission" date="2020-03" db="EMBL/GenBank/DDBJ databases">
        <title>Long-read based genome assembly of a Labrador retriever dog.</title>
        <authorList>
            <person name="Eory L."/>
            <person name="Zhang W."/>
            <person name="Schoenebeck J."/>
        </authorList>
    </citation>
    <scope>NUCLEOTIDE SEQUENCE [LARGE SCALE GENOMIC DNA]</scope>
    <source>
        <strain evidence="4">Labrador retriever</strain>
    </source>
</reference>
<dbReference type="SUPFAM" id="SSF53300">
    <property type="entry name" value="vWA-like"/>
    <property type="match status" value="1"/>
</dbReference>
<dbReference type="GO" id="GO:0005544">
    <property type="term" value="F:calcium-dependent phospholipid binding"/>
    <property type="evidence" value="ECO:0007669"/>
    <property type="project" value="InterPro"/>
</dbReference>
<dbReference type="Pfam" id="PF07002">
    <property type="entry name" value="Copine"/>
    <property type="match status" value="2"/>
</dbReference>
<dbReference type="Proteomes" id="UP000805418">
    <property type="component" value="Chromosome 3"/>
</dbReference>
<dbReference type="InterPro" id="IPR035892">
    <property type="entry name" value="C2_domain_sf"/>
</dbReference>
<comment type="similarity">
    <text evidence="1">Belongs to the copine family.</text>
</comment>
<name>A0A8I3N543_CANLF</name>
<feature type="domain" description="C2" evidence="3">
    <location>
        <begin position="1"/>
        <end position="69"/>
    </location>
</feature>
<dbReference type="InterPro" id="IPR037768">
    <property type="entry name" value="C2B_Copine"/>
</dbReference>
<dbReference type="InterPro" id="IPR036465">
    <property type="entry name" value="vWFA_dom_sf"/>
</dbReference>
<organism evidence="4 5">
    <name type="scientific">Canis lupus familiaris</name>
    <name type="common">Dog</name>
    <name type="synonym">Canis familiaris</name>
    <dbReference type="NCBI Taxonomy" id="9615"/>
    <lineage>
        <taxon>Eukaryota</taxon>
        <taxon>Metazoa</taxon>
        <taxon>Chordata</taxon>
        <taxon>Craniata</taxon>
        <taxon>Vertebrata</taxon>
        <taxon>Euteleostomi</taxon>
        <taxon>Mammalia</taxon>
        <taxon>Eutheria</taxon>
        <taxon>Laurasiatheria</taxon>
        <taxon>Carnivora</taxon>
        <taxon>Caniformia</taxon>
        <taxon>Canidae</taxon>
        <taxon>Canis</taxon>
    </lineage>
</organism>
<evidence type="ECO:0000313" key="5">
    <source>
        <dbReference type="Proteomes" id="UP000805418"/>
    </source>
</evidence>
<dbReference type="GeneTree" id="ENSGT00940000162210"/>
<sequence>ISAVIKNNLNPTWKHFSVPLQHFRGGDPSTPIQVRCSDYDSDGSHDLIGTFYTSLAQLQAAPAEFECIHPEKQQKKKSYKNSGAVLVKICQVETQYSFPDYVMGGCQINFTVGMDFTGSNGDPSSPDSLHYLSPIGVNEYLIALWSVGSVIQDYDSEKLFPAFGFGAQVPPDWQVSHEFMLTPSPAPSSPLWPPQVRLYGPTNFAPIINHVARLATQAAHQRTASQYFVLLLLTDGTVTDVEATREAVVRASHLPMSVIIVGVGGADFKAMEQLDADRGPLQTRSGEAAACDIVQFMPYRCFQNAPWETLAQTVLAEVPTQLVSYFKAQGWAPFKPLPPPAKSPAQAPQV</sequence>
<dbReference type="Gene3D" id="2.60.40.150">
    <property type="entry name" value="C2 domain"/>
    <property type="match status" value="1"/>
</dbReference>
<dbReference type="PROSITE" id="PS50004">
    <property type="entry name" value="C2"/>
    <property type="match status" value="1"/>
</dbReference>
<reference evidence="4" key="3">
    <citation type="submission" date="2025-09" db="UniProtKB">
        <authorList>
            <consortium name="Ensembl"/>
        </authorList>
    </citation>
    <scope>IDENTIFICATION</scope>
    <source>
        <strain evidence="4">Boxer</strain>
    </source>
</reference>
<dbReference type="PANTHER" id="PTHR10857">
    <property type="entry name" value="COPINE"/>
    <property type="match status" value="1"/>
</dbReference>
<dbReference type="Ensembl" id="ENSCAFT00845013991.1">
    <property type="protein sequence ID" value="ENSCAFP00845010841.1"/>
    <property type="gene ID" value="ENSCAFG00845007955.1"/>
</dbReference>
<dbReference type="AlphaFoldDB" id="A0A8I3N543"/>
<dbReference type="CDD" id="cd04047">
    <property type="entry name" value="C2B_Copine"/>
    <property type="match status" value="1"/>
</dbReference>
<evidence type="ECO:0000256" key="1">
    <source>
        <dbReference type="ARBA" id="ARBA00009048"/>
    </source>
</evidence>
<keyword evidence="2" id="KW-0677">Repeat</keyword>
<reference evidence="4" key="2">
    <citation type="submission" date="2025-08" db="UniProtKB">
        <authorList>
            <consortium name="Ensembl"/>
        </authorList>
    </citation>
    <scope>IDENTIFICATION</scope>
    <source>
        <strain evidence="4">Boxer</strain>
    </source>
</reference>
<dbReference type="SUPFAM" id="SSF49562">
    <property type="entry name" value="C2 domain (Calcium/lipid-binding domain, CaLB)"/>
    <property type="match status" value="1"/>
</dbReference>